<evidence type="ECO:0000313" key="7">
    <source>
        <dbReference type="EMBL" id="RXN35848.1"/>
    </source>
</evidence>
<organism evidence="7 9">
    <name type="scientific">Labeo rohita</name>
    <name type="common">Indian major carp</name>
    <name type="synonym">Cyprinus rohita</name>
    <dbReference type="NCBI Taxonomy" id="84645"/>
    <lineage>
        <taxon>Eukaryota</taxon>
        <taxon>Metazoa</taxon>
        <taxon>Chordata</taxon>
        <taxon>Craniata</taxon>
        <taxon>Vertebrata</taxon>
        <taxon>Euteleostomi</taxon>
        <taxon>Actinopterygii</taxon>
        <taxon>Neopterygii</taxon>
        <taxon>Teleostei</taxon>
        <taxon>Ostariophysi</taxon>
        <taxon>Cypriniformes</taxon>
        <taxon>Cyprinidae</taxon>
        <taxon>Labeoninae</taxon>
        <taxon>Labeonini</taxon>
        <taxon>Labeo</taxon>
    </lineage>
</organism>
<dbReference type="GO" id="GO:0016779">
    <property type="term" value="F:nucleotidyltransferase activity"/>
    <property type="evidence" value="ECO:0007669"/>
    <property type="project" value="UniProtKB-KW"/>
</dbReference>
<evidence type="ECO:0000313" key="6">
    <source>
        <dbReference type="EMBL" id="RXN22439.1"/>
    </source>
</evidence>
<dbReference type="GO" id="GO:0004519">
    <property type="term" value="F:endonuclease activity"/>
    <property type="evidence" value="ECO:0007669"/>
    <property type="project" value="UniProtKB-KW"/>
</dbReference>
<keyword evidence="1" id="KW-0808">Transferase</keyword>
<evidence type="ECO:0000256" key="3">
    <source>
        <dbReference type="ARBA" id="ARBA00022722"/>
    </source>
</evidence>
<dbReference type="CDD" id="cd00303">
    <property type="entry name" value="retropepsin_like"/>
    <property type="match status" value="1"/>
</dbReference>
<dbReference type="EMBL" id="QBIY01012592">
    <property type="protein sequence ID" value="RXN22439.1"/>
    <property type="molecule type" value="Genomic_DNA"/>
</dbReference>
<dbReference type="PANTHER" id="PTHR37984:SF5">
    <property type="entry name" value="PROTEIN NYNRIN-LIKE"/>
    <property type="match status" value="1"/>
</dbReference>
<dbReference type="AlphaFoldDB" id="A0A498NVS9"/>
<dbReference type="STRING" id="84645.A0A498NVS9"/>
<dbReference type="Pfam" id="PF13975">
    <property type="entry name" value="gag-asp_proteas"/>
    <property type="match status" value="1"/>
</dbReference>
<dbReference type="Proteomes" id="UP000290572">
    <property type="component" value="Unassembled WGS sequence"/>
</dbReference>
<dbReference type="GO" id="GO:0006508">
    <property type="term" value="P:proteolysis"/>
    <property type="evidence" value="ECO:0007669"/>
    <property type="project" value="InterPro"/>
</dbReference>
<comment type="caution">
    <text evidence="7">The sequence shown here is derived from an EMBL/GenBank/DDBJ whole genome shotgun (WGS) entry which is preliminary data.</text>
</comment>
<dbReference type="InterPro" id="IPR001969">
    <property type="entry name" value="Aspartic_peptidase_AS"/>
</dbReference>
<evidence type="ECO:0000256" key="1">
    <source>
        <dbReference type="ARBA" id="ARBA00022679"/>
    </source>
</evidence>
<keyword evidence="9" id="KW-1185">Reference proteome</keyword>
<name>A0A498NVS9_LABRO</name>
<gene>
    <name evidence="8" type="ORF">ROHU_001762</name>
    <name evidence="7" type="ORF">ROHU_003476</name>
    <name evidence="6" type="ORF">ROHU_006731</name>
</gene>
<dbReference type="GO" id="GO:0004190">
    <property type="term" value="F:aspartic-type endopeptidase activity"/>
    <property type="evidence" value="ECO:0007669"/>
    <property type="project" value="InterPro"/>
</dbReference>
<evidence type="ECO:0000256" key="5">
    <source>
        <dbReference type="SAM" id="MobiDB-lite"/>
    </source>
</evidence>
<dbReference type="PROSITE" id="PS00141">
    <property type="entry name" value="ASP_PROTEASE"/>
    <property type="match status" value="1"/>
</dbReference>
<protein>
    <submittedName>
        <fullName evidence="7">Retrovirus-related Pol poly from transposon</fullName>
    </submittedName>
</protein>
<evidence type="ECO:0000256" key="4">
    <source>
        <dbReference type="ARBA" id="ARBA00022759"/>
    </source>
</evidence>
<dbReference type="Gene3D" id="3.10.10.10">
    <property type="entry name" value="HIV Type 1 Reverse Transcriptase, subunit A, domain 1"/>
    <property type="match status" value="1"/>
</dbReference>
<reference evidence="7 9" key="1">
    <citation type="submission" date="2018-03" db="EMBL/GenBank/DDBJ databases">
        <title>Draft genome sequence of Rohu Carp (Labeo rohita).</title>
        <authorList>
            <person name="Das P."/>
            <person name="Kushwaha B."/>
            <person name="Joshi C.G."/>
            <person name="Kumar D."/>
            <person name="Nagpure N.S."/>
            <person name="Sahoo L."/>
            <person name="Das S.P."/>
            <person name="Bit A."/>
            <person name="Patnaik S."/>
            <person name="Meher P.K."/>
            <person name="Jayasankar P."/>
            <person name="Koringa P.G."/>
            <person name="Patel N.V."/>
            <person name="Hinsu A.T."/>
            <person name="Kumar R."/>
            <person name="Pandey M."/>
            <person name="Agarwal S."/>
            <person name="Srivastava S."/>
            <person name="Singh M."/>
            <person name="Iquebal M.A."/>
            <person name="Jaiswal S."/>
            <person name="Angadi U.B."/>
            <person name="Kumar N."/>
            <person name="Raza M."/>
            <person name="Shah T.M."/>
            <person name="Rai A."/>
            <person name="Jena J.K."/>
        </authorList>
    </citation>
    <scope>NUCLEOTIDE SEQUENCE [LARGE SCALE GENOMIC DNA]</scope>
    <source>
        <strain evidence="7">DASCIFA01</strain>
        <tissue evidence="7">Testis</tissue>
    </source>
</reference>
<dbReference type="InterPro" id="IPR043502">
    <property type="entry name" value="DNA/RNA_pol_sf"/>
</dbReference>
<dbReference type="InterPro" id="IPR050951">
    <property type="entry name" value="Retrovirus_Pol_polyprotein"/>
</dbReference>
<keyword evidence="4" id="KW-0255">Endonuclease</keyword>
<dbReference type="EMBL" id="QBIY01010377">
    <property type="protein sequence ID" value="RXN35848.1"/>
    <property type="molecule type" value="Genomic_DNA"/>
</dbReference>
<evidence type="ECO:0000256" key="2">
    <source>
        <dbReference type="ARBA" id="ARBA00022695"/>
    </source>
</evidence>
<dbReference type="InterPro" id="IPR021109">
    <property type="entry name" value="Peptidase_aspartic_dom_sf"/>
</dbReference>
<evidence type="ECO:0000313" key="8">
    <source>
        <dbReference type="EMBL" id="RXN37747.1"/>
    </source>
</evidence>
<dbReference type="EMBL" id="QBIY01005470">
    <property type="protein sequence ID" value="RXN37747.1"/>
    <property type="molecule type" value="Genomic_DNA"/>
</dbReference>
<sequence>MAAGASMGTQQGPHPSVKRISTEGGETPLVGPRNEGEVEVNGKACKALIDSGSQITSITYNYWQSHPALQKKKLQSSKIPIEGAAGQTVPYHGVLHIDLKVLGKEFKAIPTFVVPDSDYRSSVPLLVGTNVIRASRTHLQAAYGTQFLHQVKEKHPEWYTALQKVESAEQSKMHDVVGPDVYTGRTIHIPGGKEMDLRCKIKAGPQRKTYTALIEGHPSLQLPQDILVAKVLANVKRGCAPVRVMNLSQRVVTIKRHTNLASAVLVDKVVEFPDKKHDEAGNEGACLSLDQVVASCGVALSEAAVESEDQQTLLKDLLDKNADVFSQHPMDYGHTTTVQHEIPLVDPRPFRLPYRKIPPSQWQDVRRLLMEMETAGVICPSKSPYASPVVVVTKKDGLLRLCIDYRKLNSCSTRDAFPLPRIEEALEALGQAK</sequence>
<dbReference type="Gene3D" id="2.40.70.10">
    <property type="entry name" value="Acid Proteases"/>
    <property type="match status" value="1"/>
</dbReference>
<dbReference type="SUPFAM" id="SSF50630">
    <property type="entry name" value="Acid proteases"/>
    <property type="match status" value="1"/>
</dbReference>
<keyword evidence="4" id="KW-0378">Hydrolase</keyword>
<keyword evidence="2" id="KW-0548">Nucleotidyltransferase</keyword>
<dbReference type="SUPFAM" id="SSF56672">
    <property type="entry name" value="DNA/RNA polymerases"/>
    <property type="match status" value="1"/>
</dbReference>
<dbReference type="PANTHER" id="PTHR37984">
    <property type="entry name" value="PROTEIN CBG26694"/>
    <property type="match status" value="1"/>
</dbReference>
<feature type="region of interest" description="Disordered" evidence="5">
    <location>
        <begin position="1"/>
        <end position="36"/>
    </location>
</feature>
<proteinExistence type="predicted"/>
<accession>A0A498NVS9</accession>
<evidence type="ECO:0000313" key="9">
    <source>
        <dbReference type="Proteomes" id="UP000290572"/>
    </source>
</evidence>
<keyword evidence="3" id="KW-0540">Nuclease</keyword>